<proteinExistence type="predicted"/>
<keyword evidence="1" id="KW-0812">Transmembrane</keyword>
<dbReference type="Proteomes" id="UP000033774">
    <property type="component" value="Unassembled WGS sequence"/>
</dbReference>
<evidence type="ECO:0000313" key="2">
    <source>
        <dbReference type="EMBL" id="KJV09157.1"/>
    </source>
</evidence>
<evidence type="ECO:0000256" key="1">
    <source>
        <dbReference type="SAM" id="Phobius"/>
    </source>
</evidence>
<evidence type="ECO:0000313" key="3">
    <source>
        <dbReference type="Proteomes" id="UP000033774"/>
    </source>
</evidence>
<dbReference type="Pfam" id="PF06170">
    <property type="entry name" value="DUF983"/>
    <property type="match status" value="1"/>
</dbReference>
<evidence type="ECO:0008006" key="4">
    <source>
        <dbReference type="Google" id="ProtNLM"/>
    </source>
</evidence>
<sequence length="131" mass="14602">MTEQFGTEMAVERRSILSAMLKGAKRCCPNCGERRLFTSFVKIAPTCTHCGIKFSDYRADDGPAYFTIFVVGHIIIPAMLVVEQAYSPPNWVHMALWLPLTVLLSLAFLPLIKGAVVGLQWALDVKSDDQR</sequence>
<dbReference type="RefSeq" id="WP_045776270.1">
    <property type="nucleotide sequence ID" value="NZ_LAJY01000347.1"/>
</dbReference>
<dbReference type="AlphaFoldDB" id="A0A0F3IRB1"/>
<name>A0A0F3IRB1_9PROT</name>
<dbReference type="OrthoDB" id="9799456at2"/>
<feature type="transmembrane region" description="Helical" evidence="1">
    <location>
        <begin position="94"/>
        <end position="112"/>
    </location>
</feature>
<organism evidence="2 3">
    <name type="scientific">Elstera litoralis</name>
    <dbReference type="NCBI Taxonomy" id="552518"/>
    <lineage>
        <taxon>Bacteria</taxon>
        <taxon>Pseudomonadati</taxon>
        <taxon>Pseudomonadota</taxon>
        <taxon>Alphaproteobacteria</taxon>
        <taxon>Rhodospirillales</taxon>
        <taxon>Rhodospirillaceae</taxon>
        <taxon>Elstera</taxon>
    </lineage>
</organism>
<accession>A0A0F3IRB1</accession>
<dbReference type="EMBL" id="LAJY01000347">
    <property type="protein sequence ID" value="KJV09157.1"/>
    <property type="molecule type" value="Genomic_DNA"/>
</dbReference>
<dbReference type="PATRIC" id="fig|552518.3.peg.2322"/>
<keyword evidence="3" id="KW-1185">Reference proteome</keyword>
<protein>
    <recommendedName>
        <fullName evidence="4">Zinc-finger protein</fullName>
    </recommendedName>
</protein>
<reference evidence="2 3" key="1">
    <citation type="submission" date="2015-03" db="EMBL/GenBank/DDBJ databases">
        <title>Draft genome sequence of Elstera litoralis.</title>
        <authorList>
            <person name="Rahalkar M.C."/>
            <person name="Dhakephalkar P.K."/>
            <person name="Pore S.D."/>
            <person name="Arora P."/>
            <person name="Kapse N.G."/>
            <person name="Pandit P.S."/>
        </authorList>
    </citation>
    <scope>NUCLEOTIDE SEQUENCE [LARGE SCALE GENOMIC DNA]</scope>
    <source>
        <strain evidence="2 3">Dia-1</strain>
    </source>
</reference>
<gene>
    <name evidence="2" type="ORF">VZ95_13255</name>
</gene>
<comment type="caution">
    <text evidence="2">The sequence shown here is derived from an EMBL/GenBank/DDBJ whole genome shotgun (WGS) entry which is preliminary data.</text>
</comment>
<feature type="transmembrane region" description="Helical" evidence="1">
    <location>
        <begin position="64"/>
        <end position="82"/>
    </location>
</feature>
<dbReference type="InterPro" id="IPR009325">
    <property type="entry name" value="DUF983"/>
</dbReference>
<keyword evidence="1" id="KW-0472">Membrane</keyword>
<keyword evidence="1" id="KW-1133">Transmembrane helix</keyword>